<sequence>MTNTLSIPQSVQWKDDHILLLDQQLLPHETTYLELRTIQDVWNAIVSLKVRGAPAIGITAGFGLALAAQNYDCETLQEFIEKLTKDRDYLAGSRPTAINLFWALNRLTNSISNAKSINGAVTTLIHEAIQIQLEDEDVCKQIGEHALSLFKNGDKILTICNAGSIATAKYGTALSPFYLAKERGIKLEIYASETRPVLQGARLTTWELMQADIDVTLITDSMAAHTIATKGINAIIVGADRITANGDVANKIGTYNLAILANAFQIPFYVAAPLSTFDPTLSSGQEIPIEERDSKEITHLNGQQIAPTGVKVFNPAFDVTPNELVTAIITEKGIIDSDYSRHISLLFNK</sequence>
<feature type="active site" description="Proton donor" evidence="5">
    <location>
        <position position="240"/>
    </location>
</feature>
<dbReference type="InterPro" id="IPR037171">
    <property type="entry name" value="NagB/RpiA_transferase-like"/>
</dbReference>
<protein>
    <recommendedName>
        <fullName evidence="5">Methylthioribose-1-phosphate isomerase</fullName>
        <shortName evidence="5">M1Pi</shortName>
        <shortName evidence="5">MTR-1-P isomerase</shortName>
        <ecNumber evidence="5">5.3.1.23</ecNumber>
    </recommendedName>
    <alternativeName>
        <fullName evidence="5">S-methyl-5-thioribose-1-phosphate isomerase</fullName>
    </alternativeName>
</protein>
<dbReference type="RefSeq" id="WP_377926618.1">
    <property type="nucleotide sequence ID" value="NZ_JBHUEM010000003.1"/>
</dbReference>
<dbReference type="NCBIfam" id="TIGR00524">
    <property type="entry name" value="eIF-2B_rel"/>
    <property type="match status" value="1"/>
</dbReference>
<feature type="binding site" evidence="5">
    <location>
        <position position="94"/>
    </location>
    <ligand>
        <name>substrate</name>
    </ligand>
</feature>
<dbReference type="Gene3D" id="3.40.50.10470">
    <property type="entry name" value="Translation initiation factor eif-2b, domain 2"/>
    <property type="match status" value="1"/>
</dbReference>
<dbReference type="InterPro" id="IPR005251">
    <property type="entry name" value="IF-M1Pi"/>
</dbReference>
<keyword evidence="7" id="KW-1185">Reference proteome</keyword>
<comment type="caution">
    <text evidence="6">The sequence shown here is derived from an EMBL/GenBank/DDBJ whole genome shotgun (WGS) entry which is preliminary data.</text>
</comment>
<evidence type="ECO:0000256" key="2">
    <source>
        <dbReference type="ARBA" id="ARBA00022605"/>
    </source>
</evidence>
<dbReference type="GO" id="GO:0046523">
    <property type="term" value="F:S-methyl-5-thioribose-1-phosphate isomerase activity"/>
    <property type="evidence" value="ECO:0007669"/>
    <property type="project" value="UniProtKB-EC"/>
</dbReference>
<dbReference type="SUPFAM" id="SSF100950">
    <property type="entry name" value="NagB/RpiA/CoA transferase-like"/>
    <property type="match status" value="1"/>
</dbReference>
<evidence type="ECO:0000256" key="5">
    <source>
        <dbReference type="HAMAP-Rule" id="MF_01678"/>
    </source>
</evidence>
<dbReference type="PANTHER" id="PTHR43475:SF4">
    <property type="entry name" value="METHYLTHIORIBOSE-1-PHOSPHATE ISOMERASE"/>
    <property type="match status" value="1"/>
</dbReference>
<dbReference type="Pfam" id="PF01008">
    <property type="entry name" value="IF-2B"/>
    <property type="match status" value="1"/>
</dbReference>
<evidence type="ECO:0000256" key="1">
    <source>
        <dbReference type="ARBA" id="ARBA00011738"/>
    </source>
</evidence>
<feature type="binding site" evidence="5">
    <location>
        <position position="199"/>
    </location>
    <ligand>
        <name>substrate</name>
    </ligand>
</feature>
<comment type="similarity">
    <text evidence="5">Belongs to the EIF-2B alpha/beta/delta subunits family. MtnA subfamily.</text>
</comment>
<dbReference type="EC" id="5.3.1.23" evidence="5"/>
<evidence type="ECO:0000256" key="3">
    <source>
        <dbReference type="ARBA" id="ARBA00023167"/>
    </source>
</evidence>
<dbReference type="NCBIfam" id="TIGR00512">
    <property type="entry name" value="salvage_mtnA"/>
    <property type="match status" value="1"/>
</dbReference>
<feature type="binding site" evidence="5">
    <location>
        <begin position="51"/>
        <end position="53"/>
    </location>
    <ligand>
        <name>substrate</name>
    </ligand>
</feature>
<dbReference type="PANTHER" id="PTHR43475">
    <property type="entry name" value="METHYLTHIORIBOSE-1-PHOSPHATE ISOMERASE"/>
    <property type="match status" value="1"/>
</dbReference>
<dbReference type="InterPro" id="IPR027363">
    <property type="entry name" value="M1Pi_N"/>
</dbReference>
<gene>
    <name evidence="5 6" type="primary">mtnA</name>
    <name evidence="6" type="ORF">ACFSCX_02995</name>
</gene>
<comment type="function">
    <text evidence="5">Catalyzes the interconversion of methylthioribose-1-phosphate (MTR-1-P) into methylthioribulose-1-phosphate (MTRu-1-P).</text>
</comment>
<name>A0ABW4LN97_9BACI</name>
<reference evidence="7" key="1">
    <citation type="journal article" date="2019" name="Int. J. Syst. Evol. Microbiol.">
        <title>The Global Catalogue of Microorganisms (GCM) 10K type strain sequencing project: providing services to taxonomists for standard genome sequencing and annotation.</title>
        <authorList>
            <consortium name="The Broad Institute Genomics Platform"/>
            <consortium name="The Broad Institute Genome Sequencing Center for Infectious Disease"/>
            <person name="Wu L."/>
            <person name="Ma J."/>
        </authorList>
    </citation>
    <scope>NUCLEOTIDE SEQUENCE [LARGE SCALE GENOMIC DNA]</scope>
    <source>
        <strain evidence="7">CCUG 49339</strain>
    </source>
</reference>
<comment type="subunit">
    <text evidence="1 5">Homodimer.</text>
</comment>
<evidence type="ECO:0000313" key="6">
    <source>
        <dbReference type="EMBL" id="MFD1735520.1"/>
    </source>
</evidence>
<dbReference type="Proteomes" id="UP001597214">
    <property type="component" value="Unassembled WGS sequence"/>
</dbReference>
<keyword evidence="4 5" id="KW-0413">Isomerase</keyword>
<evidence type="ECO:0000313" key="7">
    <source>
        <dbReference type="Proteomes" id="UP001597214"/>
    </source>
</evidence>
<feature type="site" description="Transition state stabilizer" evidence="5">
    <location>
        <position position="160"/>
    </location>
</feature>
<dbReference type="EMBL" id="JBHUEM010000003">
    <property type="protein sequence ID" value="MFD1735520.1"/>
    <property type="molecule type" value="Genomic_DNA"/>
</dbReference>
<organism evidence="6 7">
    <name type="scientific">Bacillus salitolerans</name>
    <dbReference type="NCBI Taxonomy" id="1437434"/>
    <lineage>
        <taxon>Bacteria</taxon>
        <taxon>Bacillati</taxon>
        <taxon>Bacillota</taxon>
        <taxon>Bacilli</taxon>
        <taxon>Bacillales</taxon>
        <taxon>Bacillaceae</taxon>
        <taxon>Bacillus</taxon>
    </lineage>
</organism>
<dbReference type="InterPro" id="IPR042529">
    <property type="entry name" value="IF_2B-like_C"/>
</dbReference>
<dbReference type="Gene3D" id="1.20.120.420">
    <property type="entry name" value="translation initiation factor eif-2b, domain 1"/>
    <property type="match status" value="1"/>
</dbReference>
<feature type="binding site" evidence="5">
    <location>
        <begin position="250"/>
        <end position="251"/>
    </location>
    <ligand>
        <name>substrate</name>
    </ligand>
</feature>
<comment type="pathway">
    <text evidence="5">Amino-acid biosynthesis; L-methionine biosynthesis via salvage pathway; L-methionine from S-methyl-5-thio-alpha-D-ribose 1-phosphate: step 1/6.</text>
</comment>
<dbReference type="NCBIfam" id="NF004326">
    <property type="entry name" value="PRK05720.1"/>
    <property type="match status" value="1"/>
</dbReference>
<dbReference type="InterPro" id="IPR011559">
    <property type="entry name" value="Initiation_fac_2B_a/b/d"/>
</dbReference>
<dbReference type="HAMAP" id="MF_01678">
    <property type="entry name" value="Salvage_MtnA"/>
    <property type="match status" value="1"/>
</dbReference>
<dbReference type="InterPro" id="IPR000649">
    <property type="entry name" value="IF-2B-related"/>
</dbReference>
<evidence type="ECO:0000256" key="4">
    <source>
        <dbReference type="ARBA" id="ARBA00023235"/>
    </source>
</evidence>
<accession>A0ABW4LN97</accession>
<proteinExistence type="inferred from homology"/>
<keyword evidence="2 5" id="KW-0028">Amino-acid biosynthesis</keyword>
<comment type="catalytic activity">
    <reaction evidence="5">
        <text>5-(methylsulfanyl)-alpha-D-ribose 1-phosphate = 5-(methylsulfanyl)-D-ribulose 1-phosphate</text>
        <dbReference type="Rhea" id="RHEA:19989"/>
        <dbReference type="ChEBI" id="CHEBI:58533"/>
        <dbReference type="ChEBI" id="CHEBI:58548"/>
        <dbReference type="EC" id="5.3.1.23"/>
    </reaction>
</comment>
<keyword evidence="3 5" id="KW-0486">Methionine biosynthesis</keyword>